<gene>
    <name evidence="1" type="ORF">OUZ56_014314</name>
</gene>
<accession>A0ABR0AJK4</accession>
<protein>
    <recommendedName>
        <fullName evidence="3">Secreted protein</fullName>
    </recommendedName>
</protein>
<sequence>MLQFTVVSHLLTCIGTISTLWTASIHLTSLQNCLSDYFFSYYPRLVASKYVMFVPLPVLNKPSTFQYAVFACRRHICVMPWLTNVEKMT</sequence>
<dbReference type="Proteomes" id="UP001234178">
    <property type="component" value="Unassembled WGS sequence"/>
</dbReference>
<evidence type="ECO:0000313" key="1">
    <source>
        <dbReference type="EMBL" id="KAK4025239.1"/>
    </source>
</evidence>
<comment type="caution">
    <text evidence="1">The sequence shown here is derived from an EMBL/GenBank/DDBJ whole genome shotgun (WGS) entry which is preliminary data.</text>
</comment>
<keyword evidence="2" id="KW-1185">Reference proteome</keyword>
<evidence type="ECO:0000313" key="2">
    <source>
        <dbReference type="Proteomes" id="UP001234178"/>
    </source>
</evidence>
<name>A0ABR0AJK4_9CRUS</name>
<reference evidence="1 2" key="1">
    <citation type="journal article" date="2023" name="Nucleic Acids Res.">
        <title>The hologenome of Daphnia magna reveals possible DNA methylation and microbiome-mediated evolution of the host genome.</title>
        <authorList>
            <person name="Chaturvedi A."/>
            <person name="Li X."/>
            <person name="Dhandapani V."/>
            <person name="Marshall H."/>
            <person name="Kissane S."/>
            <person name="Cuenca-Cambronero M."/>
            <person name="Asole G."/>
            <person name="Calvet F."/>
            <person name="Ruiz-Romero M."/>
            <person name="Marangio P."/>
            <person name="Guigo R."/>
            <person name="Rago D."/>
            <person name="Mirbahai L."/>
            <person name="Eastwood N."/>
            <person name="Colbourne J.K."/>
            <person name="Zhou J."/>
            <person name="Mallon E."/>
            <person name="Orsini L."/>
        </authorList>
    </citation>
    <scope>NUCLEOTIDE SEQUENCE [LARGE SCALE GENOMIC DNA]</scope>
    <source>
        <strain evidence="1">LRV0_1</strain>
    </source>
</reference>
<organism evidence="1 2">
    <name type="scientific">Daphnia magna</name>
    <dbReference type="NCBI Taxonomy" id="35525"/>
    <lineage>
        <taxon>Eukaryota</taxon>
        <taxon>Metazoa</taxon>
        <taxon>Ecdysozoa</taxon>
        <taxon>Arthropoda</taxon>
        <taxon>Crustacea</taxon>
        <taxon>Branchiopoda</taxon>
        <taxon>Diplostraca</taxon>
        <taxon>Cladocera</taxon>
        <taxon>Anomopoda</taxon>
        <taxon>Daphniidae</taxon>
        <taxon>Daphnia</taxon>
    </lineage>
</organism>
<proteinExistence type="predicted"/>
<dbReference type="EMBL" id="JAOYFB010000038">
    <property type="protein sequence ID" value="KAK4025239.1"/>
    <property type="molecule type" value="Genomic_DNA"/>
</dbReference>
<evidence type="ECO:0008006" key="3">
    <source>
        <dbReference type="Google" id="ProtNLM"/>
    </source>
</evidence>